<evidence type="ECO:0000313" key="3">
    <source>
        <dbReference type="Proteomes" id="UP001140453"/>
    </source>
</evidence>
<feature type="compositionally biased region" description="Acidic residues" evidence="1">
    <location>
        <begin position="871"/>
        <end position="889"/>
    </location>
</feature>
<dbReference type="OrthoDB" id="3199516at2759"/>
<organism evidence="2 3">
    <name type="scientific">Gnomoniopsis smithogilvyi</name>
    <dbReference type="NCBI Taxonomy" id="1191159"/>
    <lineage>
        <taxon>Eukaryota</taxon>
        <taxon>Fungi</taxon>
        <taxon>Dikarya</taxon>
        <taxon>Ascomycota</taxon>
        <taxon>Pezizomycotina</taxon>
        <taxon>Sordariomycetes</taxon>
        <taxon>Sordariomycetidae</taxon>
        <taxon>Diaporthales</taxon>
        <taxon>Gnomoniaceae</taxon>
        <taxon>Gnomoniopsis</taxon>
    </lineage>
</organism>
<protein>
    <recommendedName>
        <fullName evidence="4">F-box domain-containing protein</fullName>
    </recommendedName>
</protein>
<reference evidence="2" key="1">
    <citation type="submission" date="2022-10" db="EMBL/GenBank/DDBJ databases">
        <title>Tapping the CABI collections for fungal endophytes: first genome assemblies for Collariella, Neodidymelliopsis, Ascochyta clinopodiicola, Didymella pomorum, Didymosphaeria variabile, Neocosmospora piperis and Neocucurbitaria cava.</title>
        <authorList>
            <person name="Hill R."/>
        </authorList>
    </citation>
    <scope>NUCLEOTIDE SEQUENCE</scope>
    <source>
        <strain evidence="2">IMI 355082</strain>
    </source>
</reference>
<comment type="caution">
    <text evidence="2">The sequence shown here is derived from an EMBL/GenBank/DDBJ whole genome shotgun (WGS) entry which is preliminary data.</text>
</comment>
<accession>A0A9W8Z1A1</accession>
<keyword evidence="3" id="KW-1185">Reference proteome</keyword>
<feature type="compositionally biased region" description="Polar residues" evidence="1">
    <location>
        <begin position="505"/>
        <end position="514"/>
    </location>
</feature>
<proteinExistence type="predicted"/>
<evidence type="ECO:0000313" key="2">
    <source>
        <dbReference type="EMBL" id="KAJ4396789.1"/>
    </source>
</evidence>
<gene>
    <name evidence="2" type="ORF">N0V93_001011</name>
</gene>
<dbReference type="EMBL" id="JAPEVB010000001">
    <property type="protein sequence ID" value="KAJ4396789.1"/>
    <property type="molecule type" value="Genomic_DNA"/>
</dbReference>
<feature type="region of interest" description="Disordered" evidence="1">
    <location>
        <begin position="1"/>
        <end position="77"/>
    </location>
</feature>
<evidence type="ECO:0008006" key="4">
    <source>
        <dbReference type="Google" id="ProtNLM"/>
    </source>
</evidence>
<dbReference type="Proteomes" id="UP001140453">
    <property type="component" value="Unassembled WGS sequence"/>
</dbReference>
<feature type="compositionally biased region" description="Basic and acidic residues" evidence="1">
    <location>
        <begin position="1"/>
        <end position="20"/>
    </location>
</feature>
<name>A0A9W8Z1A1_9PEZI</name>
<evidence type="ECO:0000256" key="1">
    <source>
        <dbReference type="SAM" id="MobiDB-lite"/>
    </source>
</evidence>
<sequence>MDNQDHFDEHYDDHYEHEHYYPPGHSHLSNEDLYYDPDAHVASHGVDYTGEGAPEDGSIDYEPPSPSYPYPEDQQPPETEITLEDLDTRDLSSRNPRHVSELYNDAVSGTELDQGSSVISEYLRSKDPYWDNVQERTEPLNLLELPVDVLRLIVKEITHTNDLTSLALTNSTFHNLAIPHIYSRFDIVWPDAHTTTTEAKSVDALTYGLSTLCLGSPFARTTRRVRKDSTSRAGPLAKFAGNDYAKYTRKFSLGNGPNDWVSEYMINKESGKMLGTLVALAVAKMVNLETFIWDMPTGVLSDIFMALASLPDSSDSGECHLERIWVRWHDNSDTGVSSSSSSSPGPAAAPSAVVPAGSTLTPIGISLPSTAAHPPPKQTIPYSENHVEYPTFSVLPPIKSLTVLDIDELAYLDEMSVLIERSAESLQELRIGISAKAIHHDFVQTWDGPELAQVDHNASWPGESSIGERRLGGVLGVLVGRIYDIRRKTTKPKAGSVSAQMGDPANSQTPTATSPIAPLSLDNDVPADSQPSPSMLGEAPNPVLDVSLASRPASATEQTSTPVSGNPPRTRLTGKLKLTTLELERVPLSMQVCSQAFDWSVLTNLTILECAQHENLWKLLKKQFLPQPQVSGYGISPTSSKPVPNAPLQHVLNLKRIHTDVTSPALIAFIRDTLAPNSLETLFLQDRRRVSSAASVTPPVTIEAIFKGAIKRHRSSLRRLLLDSSTKNLSGGASNPDNTRWRSWCLPTEILQYITSGRMPNLKELSVAIDYKDWHTFLQRLPNVPQLRSLHIPYLADHVLSNPEPKELVMQMTDIITLRPEIQLCYVGISNKCFEILENRPSGLTSGCHLHGNSGPSNSDDMASPIVVEDATDEDDTEDDENDDDDSVDEGTPTSPTELDEMQSEHSYDGESDDDSFVEPAPPARLRLREILFYDDKVAIFKARHGRL</sequence>
<feature type="region of interest" description="Disordered" evidence="1">
    <location>
        <begin position="490"/>
        <end position="572"/>
    </location>
</feature>
<dbReference type="AlphaFoldDB" id="A0A9W8Z1A1"/>
<feature type="region of interest" description="Disordered" evidence="1">
    <location>
        <begin position="871"/>
        <end position="921"/>
    </location>
</feature>
<feature type="compositionally biased region" description="Polar residues" evidence="1">
    <location>
        <begin position="553"/>
        <end position="564"/>
    </location>
</feature>